<dbReference type="Proteomes" id="UP000184123">
    <property type="component" value="Unassembled WGS sequence"/>
</dbReference>
<gene>
    <name evidence="6" type="ORF">HCU01_19950</name>
    <name evidence="7" type="ORF">SAMN05660971_02834</name>
</gene>
<reference evidence="6 9" key="2">
    <citation type="submission" date="2019-07" db="EMBL/GenBank/DDBJ databases">
        <title>Whole genome shotgun sequence of Halomonas cupida NBRC 102219.</title>
        <authorList>
            <person name="Hosoyama A."/>
            <person name="Uohara A."/>
            <person name="Ohji S."/>
            <person name="Ichikawa N."/>
        </authorList>
    </citation>
    <scope>NUCLEOTIDE SEQUENCE [LARGE SCALE GENOMIC DNA]</scope>
    <source>
        <strain evidence="6 9">NBRC 102219</strain>
    </source>
</reference>
<name>A0A1M7I6F2_9GAMM</name>
<reference evidence="7 8" key="1">
    <citation type="submission" date="2016-11" db="EMBL/GenBank/DDBJ databases">
        <authorList>
            <person name="Jaros S."/>
            <person name="Januszkiewicz K."/>
            <person name="Wedrychowicz H."/>
        </authorList>
    </citation>
    <scope>NUCLEOTIDE SEQUENCE [LARGE SCALE GENOMIC DNA]</scope>
    <source>
        <strain evidence="7 8">DSM 4740</strain>
    </source>
</reference>
<evidence type="ECO:0000313" key="7">
    <source>
        <dbReference type="EMBL" id="SHM36361.1"/>
    </source>
</evidence>
<dbReference type="InterPro" id="IPR050950">
    <property type="entry name" value="HTH-type_LysR_regulators"/>
</dbReference>
<dbReference type="STRING" id="44933.SAMN05660971_02834"/>
<dbReference type="RefSeq" id="WP_073435838.1">
    <property type="nucleotide sequence ID" value="NZ_BJXU01000073.1"/>
</dbReference>
<keyword evidence="3" id="KW-0238">DNA-binding</keyword>
<dbReference type="GO" id="GO:0003700">
    <property type="term" value="F:DNA-binding transcription factor activity"/>
    <property type="evidence" value="ECO:0007669"/>
    <property type="project" value="InterPro"/>
</dbReference>
<organism evidence="7 8">
    <name type="scientific">Halomonas cupida</name>
    <dbReference type="NCBI Taxonomy" id="44933"/>
    <lineage>
        <taxon>Bacteria</taxon>
        <taxon>Pseudomonadati</taxon>
        <taxon>Pseudomonadota</taxon>
        <taxon>Gammaproteobacteria</taxon>
        <taxon>Oceanospirillales</taxon>
        <taxon>Halomonadaceae</taxon>
        <taxon>Halomonas</taxon>
    </lineage>
</organism>
<evidence type="ECO:0000256" key="1">
    <source>
        <dbReference type="ARBA" id="ARBA00009437"/>
    </source>
</evidence>
<evidence type="ECO:0000256" key="2">
    <source>
        <dbReference type="ARBA" id="ARBA00023015"/>
    </source>
</evidence>
<dbReference type="EMBL" id="FRCA01000007">
    <property type="protein sequence ID" value="SHM36361.1"/>
    <property type="molecule type" value="Genomic_DNA"/>
</dbReference>
<dbReference type="PANTHER" id="PTHR30419">
    <property type="entry name" value="HTH-TYPE TRANSCRIPTIONAL REGULATOR YBHD"/>
    <property type="match status" value="1"/>
</dbReference>
<dbReference type="EMBL" id="BJXU01000073">
    <property type="protein sequence ID" value="GEN24046.1"/>
    <property type="molecule type" value="Genomic_DNA"/>
</dbReference>
<dbReference type="SUPFAM" id="SSF46785">
    <property type="entry name" value="Winged helix' DNA-binding domain"/>
    <property type="match status" value="1"/>
</dbReference>
<dbReference type="PROSITE" id="PS50931">
    <property type="entry name" value="HTH_LYSR"/>
    <property type="match status" value="1"/>
</dbReference>
<dbReference type="GO" id="GO:0005829">
    <property type="term" value="C:cytosol"/>
    <property type="evidence" value="ECO:0007669"/>
    <property type="project" value="TreeGrafter"/>
</dbReference>
<dbReference type="GO" id="GO:0003677">
    <property type="term" value="F:DNA binding"/>
    <property type="evidence" value="ECO:0007669"/>
    <property type="project" value="UniProtKB-KW"/>
</dbReference>
<dbReference type="Pfam" id="PF03466">
    <property type="entry name" value="LysR_substrate"/>
    <property type="match status" value="1"/>
</dbReference>
<dbReference type="AlphaFoldDB" id="A0A1M7I6F2"/>
<evidence type="ECO:0000256" key="4">
    <source>
        <dbReference type="ARBA" id="ARBA00023163"/>
    </source>
</evidence>
<dbReference type="Pfam" id="PF00126">
    <property type="entry name" value="HTH_1"/>
    <property type="match status" value="1"/>
</dbReference>
<evidence type="ECO:0000313" key="9">
    <source>
        <dbReference type="Proteomes" id="UP000321726"/>
    </source>
</evidence>
<dbReference type="InterPro" id="IPR000847">
    <property type="entry name" value="LysR_HTH_N"/>
</dbReference>
<sequence>MDIPHQRLVYFQVTIEAGSVRQAAARLDIAPSAVSRQLTLIEAALGAPLLERSRNGVVPTAVGEMLLEYCRKRSALDDTFSEELDAYQRLETGHLSLTVGEGFVGDLVDAPLRTFTESYRGVRLDVNTGSTCEIIDAVVGDEAHIGLMYHERIHPKLRFWHSSRQPLVALMSPTHCLAGEKDALSLPVLSEHPLALWRTGHGVRQLVDDGFREAGLRHQVSMQTNSLSVLKHAARSELTLTLLPAFAAARELEDGLLVARNVDCERFRQAHAHIITRVGRRMPRAGLQLLRHLERWMRAFNSRTEVDTNATHS</sequence>
<evidence type="ECO:0000259" key="5">
    <source>
        <dbReference type="PROSITE" id="PS50931"/>
    </source>
</evidence>
<evidence type="ECO:0000256" key="3">
    <source>
        <dbReference type="ARBA" id="ARBA00023125"/>
    </source>
</evidence>
<dbReference type="SUPFAM" id="SSF53850">
    <property type="entry name" value="Periplasmic binding protein-like II"/>
    <property type="match status" value="1"/>
</dbReference>
<dbReference type="InterPro" id="IPR005119">
    <property type="entry name" value="LysR_subst-bd"/>
</dbReference>
<dbReference type="InterPro" id="IPR036390">
    <property type="entry name" value="WH_DNA-bd_sf"/>
</dbReference>
<evidence type="ECO:0000313" key="8">
    <source>
        <dbReference type="Proteomes" id="UP000184123"/>
    </source>
</evidence>
<dbReference type="Gene3D" id="1.10.10.10">
    <property type="entry name" value="Winged helix-like DNA-binding domain superfamily/Winged helix DNA-binding domain"/>
    <property type="match status" value="1"/>
</dbReference>
<feature type="domain" description="HTH lysR-type" evidence="5">
    <location>
        <begin position="1"/>
        <end position="60"/>
    </location>
</feature>
<protein>
    <submittedName>
        <fullName evidence="6">LysR family transcriptional regulator</fullName>
    </submittedName>
    <submittedName>
        <fullName evidence="7">Transcriptional regulator, LysR family</fullName>
    </submittedName>
</protein>
<comment type="similarity">
    <text evidence="1">Belongs to the LysR transcriptional regulatory family.</text>
</comment>
<dbReference type="PANTHER" id="PTHR30419:SF8">
    <property type="entry name" value="NITROGEN ASSIMILATION TRANSCRIPTIONAL ACTIVATOR-RELATED"/>
    <property type="match status" value="1"/>
</dbReference>
<keyword evidence="2" id="KW-0805">Transcription regulation</keyword>
<dbReference type="InterPro" id="IPR036388">
    <property type="entry name" value="WH-like_DNA-bd_sf"/>
</dbReference>
<dbReference type="OrthoDB" id="570111at2"/>
<keyword evidence="9" id="KW-1185">Reference proteome</keyword>
<dbReference type="Proteomes" id="UP000321726">
    <property type="component" value="Unassembled WGS sequence"/>
</dbReference>
<proteinExistence type="inferred from homology"/>
<keyword evidence="4" id="KW-0804">Transcription</keyword>
<accession>A0A1M7I6F2</accession>
<dbReference type="Gene3D" id="3.40.190.290">
    <property type="match status" value="1"/>
</dbReference>
<evidence type="ECO:0000313" key="6">
    <source>
        <dbReference type="EMBL" id="GEN24046.1"/>
    </source>
</evidence>